<dbReference type="AlphaFoldDB" id="A0A1M6DQ82"/>
<proteinExistence type="predicted"/>
<organism evidence="1 2">
    <name type="scientific">Bacteroides stercorirosoris</name>
    <dbReference type="NCBI Taxonomy" id="871324"/>
    <lineage>
        <taxon>Bacteria</taxon>
        <taxon>Pseudomonadati</taxon>
        <taxon>Bacteroidota</taxon>
        <taxon>Bacteroidia</taxon>
        <taxon>Bacteroidales</taxon>
        <taxon>Bacteroidaceae</taxon>
        <taxon>Bacteroides</taxon>
    </lineage>
</organism>
<sequence>MHKLIRNIGFLTVLLGLGLVSCDEDYPKSHIAPYDTEILSIKIVNAGADGNTVVEGTIDEDNKMINFPRLDMTTNFSAISLEAKLSEGAALQNSVLDFSMDEETASKTLVLRIVNQKRYKEYFIRVRKRIPVYGADFEKPTVYDFSGDHIYPDYGSLMTRCASYDGEHVLVVSRKTAPHLLKVSDLKSGEIKPIMLDLTGVTGGTYSYNMGALVNGHVYIATLSGSQASPLKIYYWDTPASAPEVVANINVADIPGAGNRHGDNISVNIDKNGNGFIFFGDNASTKFLRLTVSNHKTIDSPKVLTSSSDAGMVTNVFRIEDTDQYVWSGLRLPVTLVDESLGEKYKMNKDHLAIEAVAPRIFTFNDERYLMVCTAGHGSASKATPSLVVYNLTKGSTVEEAMQKFDEGDNHNPDYTFILGGSGNGAALAQTDYHIEKDANGKDAKLCIFGSRTDSGFVICEFPIKQEEED</sequence>
<dbReference type="RefSeq" id="WP_025833475.1">
    <property type="nucleotide sequence ID" value="NZ_FQZN01000007.1"/>
</dbReference>
<keyword evidence="2" id="KW-1185">Reference proteome</keyword>
<accession>A0A1M6DQ82</accession>
<protein>
    <recommendedName>
        <fullName evidence="3">DUF4623 domain-containing protein</fullName>
    </recommendedName>
</protein>
<gene>
    <name evidence="1" type="ORF">SAMN05444350_10757</name>
</gene>
<dbReference type="eggNOG" id="ENOG502Z7US">
    <property type="taxonomic scope" value="Bacteria"/>
</dbReference>
<dbReference type="Pfam" id="PF15416">
    <property type="entry name" value="DUF4623"/>
    <property type="match status" value="1"/>
</dbReference>
<evidence type="ECO:0000313" key="1">
    <source>
        <dbReference type="EMBL" id="SHI75340.1"/>
    </source>
</evidence>
<dbReference type="Gene3D" id="2.60.40.2340">
    <property type="match status" value="1"/>
</dbReference>
<evidence type="ECO:0008006" key="3">
    <source>
        <dbReference type="Google" id="ProtNLM"/>
    </source>
</evidence>
<dbReference type="SUPFAM" id="SSF82171">
    <property type="entry name" value="DPP6 N-terminal domain-like"/>
    <property type="match status" value="1"/>
</dbReference>
<dbReference type="EMBL" id="FQZN01000007">
    <property type="protein sequence ID" value="SHI75340.1"/>
    <property type="molecule type" value="Genomic_DNA"/>
</dbReference>
<dbReference type="Proteomes" id="UP000184192">
    <property type="component" value="Unassembled WGS sequence"/>
</dbReference>
<dbReference type="PROSITE" id="PS51257">
    <property type="entry name" value="PROKAR_LIPOPROTEIN"/>
    <property type="match status" value="1"/>
</dbReference>
<reference evidence="2" key="1">
    <citation type="submission" date="2016-11" db="EMBL/GenBank/DDBJ databases">
        <authorList>
            <person name="Varghese N."/>
            <person name="Submissions S."/>
        </authorList>
    </citation>
    <scope>NUCLEOTIDE SEQUENCE [LARGE SCALE GENOMIC DNA]</scope>
    <source>
        <strain evidence="2">DSM 26884</strain>
    </source>
</reference>
<dbReference type="GeneID" id="92711609"/>
<name>A0A1M6DQ82_9BACE</name>
<evidence type="ECO:0000313" key="2">
    <source>
        <dbReference type="Proteomes" id="UP000184192"/>
    </source>
</evidence>
<dbReference type="InterPro" id="IPR027863">
    <property type="entry name" value="DUF4623"/>
</dbReference>